<evidence type="ECO:0000256" key="2">
    <source>
        <dbReference type="ARBA" id="ARBA00022723"/>
    </source>
</evidence>
<proteinExistence type="inferred from homology"/>
<reference evidence="10" key="1">
    <citation type="submission" date="2022-11" db="EMBL/GenBank/DDBJ databases">
        <title>Chromosomal genome sequence assembly and mating type (MAT) locus characterization of the leprose asexual lichenized fungus Lepraria neglecta (Nyl.) Erichsen.</title>
        <authorList>
            <person name="Allen J.L."/>
            <person name="Pfeffer B."/>
        </authorList>
    </citation>
    <scope>NUCLEOTIDE SEQUENCE</scope>
    <source>
        <strain evidence="10">Allen 5258</strain>
    </source>
</reference>
<dbReference type="GO" id="GO:0046872">
    <property type="term" value="F:metal ion binding"/>
    <property type="evidence" value="ECO:0007669"/>
    <property type="project" value="UniProtKB-KW"/>
</dbReference>
<organism evidence="10 11">
    <name type="scientific">Lepraria neglecta</name>
    <dbReference type="NCBI Taxonomy" id="209136"/>
    <lineage>
        <taxon>Eukaryota</taxon>
        <taxon>Fungi</taxon>
        <taxon>Dikarya</taxon>
        <taxon>Ascomycota</taxon>
        <taxon>Pezizomycotina</taxon>
        <taxon>Lecanoromycetes</taxon>
        <taxon>OSLEUM clade</taxon>
        <taxon>Lecanoromycetidae</taxon>
        <taxon>Lecanorales</taxon>
        <taxon>Lecanorineae</taxon>
        <taxon>Stereocaulaceae</taxon>
        <taxon>Lepraria</taxon>
    </lineage>
</organism>
<dbReference type="InterPro" id="IPR032465">
    <property type="entry name" value="ACMSD"/>
</dbReference>
<evidence type="ECO:0000256" key="6">
    <source>
        <dbReference type="ARBA" id="ARBA00036832"/>
    </source>
</evidence>
<comment type="caution">
    <text evidence="10">The sequence shown here is derived from an EMBL/GenBank/DDBJ whole genome shotgun (WGS) entry which is preliminary data.</text>
</comment>
<comment type="catalytic activity">
    <reaction evidence="6">
        <text>6-methylsalicylate + H(+) = 3-methylphenol + CO2</text>
        <dbReference type="Rhea" id="RHEA:23112"/>
        <dbReference type="ChEBI" id="CHEBI:15378"/>
        <dbReference type="ChEBI" id="CHEBI:16526"/>
        <dbReference type="ChEBI" id="CHEBI:17231"/>
        <dbReference type="ChEBI" id="CHEBI:36658"/>
        <dbReference type="EC" id="4.1.1.52"/>
    </reaction>
    <physiologicalReaction direction="left-to-right" evidence="6">
        <dbReference type="Rhea" id="RHEA:23113"/>
    </physiologicalReaction>
</comment>
<dbReference type="AlphaFoldDB" id="A0AAE0DNL7"/>
<dbReference type="GO" id="GO:0019748">
    <property type="term" value="P:secondary metabolic process"/>
    <property type="evidence" value="ECO:0007669"/>
    <property type="project" value="TreeGrafter"/>
</dbReference>
<dbReference type="EC" id="4.1.1.52" evidence="7"/>
<keyword evidence="11" id="KW-1185">Reference proteome</keyword>
<evidence type="ECO:0000259" key="9">
    <source>
        <dbReference type="Pfam" id="PF04909"/>
    </source>
</evidence>
<keyword evidence="3 8" id="KW-0210">Decarboxylase</keyword>
<dbReference type="GO" id="GO:0047596">
    <property type="term" value="F:6-methylsalicylate decarboxylase activity"/>
    <property type="evidence" value="ECO:0007669"/>
    <property type="project" value="UniProtKB-EC"/>
</dbReference>
<dbReference type="Gene3D" id="3.20.20.140">
    <property type="entry name" value="Metal-dependent hydrolases"/>
    <property type="match status" value="1"/>
</dbReference>
<dbReference type="PANTHER" id="PTHR21240:SF29">
    <property type="entry name" value="AMIDOHYDROLASE-RELATED DOMAIN-CONTAINING PROTEIN"/>
    <property type="match status" value="1"/>
</dbReference>
<feature type="domain" description="Amidohydrolase-related" evidence="9">
    <location>
        <begin position="20"/>
        <end position="158"/>
    </location>
</feature>
<dbReference type="InterPro" id="IPR032466">
    <property type="entry name" value="Metal_Hydrolase"/>
</dbReference>
<evidence type="ECO:0000256" key="8">
    <source>
        <dbReference type="RuleBase" id="RU366045"/>
    </source>
</evidence>
<protein>
    <recommendedName>
        <fullName evidence="7">6-methylsalicylate decarboxylase</fullName>
        <ecNumber evidence="7">4.1.1.52</ecNumber>
    </recommendedName>
</protein>
<evidence type="ECO:0000256" key="5">
    <source>
        <dbReference type="ARBA" id="ARBA00023239"/>
    </source>
</evidence>
<name>A0AAE0DNL7_9LECA</name>
<accession>A0AAE0DNL7</accession>
<gene>
    <name evidence="10" type="ORF">OEA41_007825</name>
</gene>
<evidence type="ECO:0000256" key="7">
    <source>
        <dbReference type="ARBA" id="ARBA00038889"/>
    </source>
</evidence>
<dbReference type="Pfam" id="PF04909">
    <property type="entry name" value="Amidohydro_2"/>
    <property type="match status" value="1"/>
</dbReference>
<evidence type="ECO:0000256" key="3">
    <source>
        <dbReference type="ARBA" id="ARBA00022793"/>
    </source>
</evidence>
<evidence type="ECO:0000256" key="4">
    <source>
        <dbReference type="ARBA" id="ARBA00022833"/>
    </source>
</evidence>
<dbReference type="InterPro" id="IPR006680">
    <property type="entry name" value="Amidohydro-rel"/>
</dbReference>
<evidence type="ECO:0000313" key="10">
    <source>
        <dbReference type="EMBL" id="KAK3176502.1"/>
    </source>
</evidence>
<evidence type="ECO:0000256" key="1">
    <source>
        <dbReference type="ARBA" id="ARBA00005871"/>
    </source>
</evidence>
<comment type="similarity">
    <text evidence="1">Belongs to the metallo-dependent hydrolases superfamily. ACMSD family.</text>
</comment>
<dbReference type="Proteomes" id="UP001276659">
    <property type="component" value="Unassembled WGS sequence"/>
</dbReference>
<keyword evidence="5 8" id="KW-0456">Lyase</keyword>
<sequence length="166" mass="18670">MALPSTTWASPLLPQPIIDYPHETTRTTCDLITSGGKRQHPNCNIILSHAGGTLPYLAWRVEALCTMLFENLMTEGSPHGDQIVEDAKSFCFDTALSGTANILDVFLKWAPAERILYGGDFPYATVEAEWNDKALGKYQMEEELRRKIYRENGLRLLPRLGAKEEK</sequence>
<keyword evidence="4" id="KW-0862">Zinc</keyword>
<dbReference type="PANTHER" id="PTHR21240">
    <property type="entry name" value="2-AMINO-3-CARBOXYLMUCONATE-6-SEMIALDEHYDE DECARBOXYLASE"/>
    <property type="match status" value="1"/>
</dbReference>
<keyword evidence="2" id="KW-0479">Metal-binding</keyword>
<dbReference type="EMBL" id="JASNWA010000004">
    <property type="protein sequence ID" value="KAK3176502.1"/>
    <property type="molecule type" value="Genomic_DNA"/>
</dbReference>
<dbReference type="GO" id="GO:0016787">
    <property type="term" value="F:hydrolase activity"/>
    <property type="evidence" value="ECO:0007669"/>
    <property type="project" value="InterPro"/>
</dbReference>
<evidence type="ECO:0000313" key="11">
    <source>
        <dbReference type="Proteomes" id="UP001276659"/>
    </source>
</evidence>
<dbReference type="SUPFAM" id="SSF51556">
    <property type="entry name" value="Metallo-dependent hydrolases"/>
    <property type="match status" value="1"/>
</dbReference>
<dbReference type="GO" id="GO:0005829">
    <property type="term" value="C:cytosol"/>
    <property type="evidence" value="ECO:0007669"/>
    <property type="project" value="TreeGrafter"/>
</dbReference>